<reference evidence="2" key="1">
    <citation type="submission" date="2016-07" db="EMBL/GenBank/DDBJ databases">
        <authorList>
            <person name="Bretaudeau A."/>
        </authorList>
    </citation>
    <scope>NUCLEOTIDE SEQUENCE</scope>
    <source>
        <strain evidence="2">Rice</strain>
        <tissue evidence="2">Whole body</tissue>
    </source>
</reference>
<sequence length="337" mass="37029">MYVLYIITGPQGPGPLEGVRRAEANSQRPDEQFYSKCNVLPIIHSCRHACCFFSVIQTGNLADGSPDGLLGNRGLGKLGTRVIGPPETSIAQRNKTSVVSRRFSVRSWYYSGRAGPFVPKHGSPTLKPPNRADESPDGKQSPPPIDAQNTKVVTRENHPMTFPVLGETRGSARLLLSKNHPVSTPAFRAAAPGQTSARLGPICGAGAPVNPLGSPQLRLETMLQHQWFNRTDTTASQKTDHWWERTQLSCFLYGKIRAMDGFPTIDTSHTRAADLPRTSTLRRRIFKTHLTPGKRAYGSPDGKQLLPPMDTRNTRGVTSALTVRYLRVVRETGIGKE</sequence>
<feature type="region of interest" description="Disordered" evidence="1">
    <location>
        <begin position="292"/>
        <end position="313"/>
    </location>
</feature>
<protein>
    <submittedName>
        <fullName evidence="2">SFRICE_027837</fullName>
    </submittedName>
</protein>
<evidence type="ECO:0000313" key="2">
    <source>
        <dbReference type="EMBL" id="SOQ52830.1"/>
    </source>
</evidence>
<evidence type="ECO:0000256" key="1">
    <source>
        <dbReference type="SAM" id="MobiDB-lite"/>
    </source>
</evidence>
<organism evidence="2">
    <name type="scientific">Spodoptera frugiperda</name>
    <name type="common">Fall armyworm</name>
    <dbReference type="NCBI Taxonomy" id="7108"/>
    <lineage>
        <taxon>Eukaryota</taxon>
        <taxon>Metazoa</taxon>
        <taxon>Ecdysozoa</taxon>
        <taxon>Arthropoda</taxon>
        <taxon>Hexapoda</taxon>
        <taxon>Insecta</taxon>
        <taxon>Pterygota</taxon>
        <taxon>Neoptera</taxon>
        <taxon>Endopterygota</taxon>
        <taxon>Lepidoptera</taxon>
        <taxon>Glossata</taxon>
        <taxon>Ditrysia</taxon>
        <taxon>Noctuoidea</taxon>
        <taxon>Noctuidae</taxon>
        <taxon>Amphipyrinae</taxon>
        <taxon>Spodoptera</taxon>
    </lineage>
</organism>
<gene>
    <name evidence="2" type="ORF">SFRICE_027837</name>
</gene>
<feature type="region of interest" description="Disordered" evidence="1">
    <location>
        <begin position="118"/>
        <end position="155"/>
    </location>
</feature>
<dbReference type="EMBL" id="ODYU01008863">
    <property type="protein sequence ID" value="SOQ52830.1"/>
    <property type="molecule type" value="Genomic_DNA"/>
</dbReference>
<proteinExistence type="predicted"/>
<accession>A0A2H1WIC9</accession>
<dbReference type="AlphaFoldDB" id="A0A2H1WIC9"/>
<name>A0A2H1WIC9_SPOFR</name>